<dbReference type="AlphaFoldDB" id="A0A844ZV10"/>
<dbReference type="InterPro" id="IPR002876">
    <property type="entry name" value="Transcrip_reg_TACO1-like"/>
</dbReference>
<dbReference type="GO" id="GO:0003677">
    <property type="term" value="F:DNA binding"/>
    <property type="evidence" value="ECO:0007669"/>
    <property type="project" value="UniProtKB-UniRule"/>
</dbReference>
<dbReference type="EMBL" id="WTYX01000002">
    <property type="protein sequence ID" value="MXO91122.1"/>
    <property type="molecule type" value="Genomic_DNA"/>
</dbReference>
<feature type="domain" description="TACO1/YebC-like N-terminal" evidence="9">
    <location>
        <begin position="5"/>
        <end position="75"/>
    </location>
</feature>
<evidence type="ECO:0000256" key="2">
    <source>
        <dbReference type="ARBA" id="ARBA00022490"/>
    </source>
</evidence>
<comment type="similarity">
    <text evidence="1 6">Belongs to the TACO1 family.</text>
</comment>
<dbReference type="PANTHER" id="PTHR12532:SF6">
    <property type="entry name" value="TRANSCRIPTIONAL REGULATORY PROTEIN YEBC-RELATED"/>
    <property type="match status" value="1"/>
</dbReference>
<keyword evidence="3 6" id="KW-0805">Transcription regulation</keyword>
<evidence type="ECO:0000256" key="3">
    <source>
        <dbReference type="ARBA" id="ARBA00023015"/>
    </source>
</evidence>
<dbReference type="Proteomes" id="UP000442714">
    <property type="component" value="Unassembled WGS sequence"/>
</dbReference>
<evidence type="ECO:0000313" key="11">
    <source>
        <dbReference type="Proteomes" id="UP000442714"/>
    </source>
</evidence>
<evidence type="ECO:0000256" key="7">
    <source>
        <dbReference type="SAM" id="MobiDB-lite"/>
    </source>
</evidence>
<dbReference type="InterPro" id="IPR048300">
    <property type="entry name" value="TACO1_YebC-like_2nd/3rd_dom"/>
</dbReference>
<accession>A0A844ZV10</accession>
<dbReference type="InterPro" id="IPR017856">
    <property type="entry name" value="Integrase-like_N"/>
</dbReference>
<dbReference type="FunFam" id="1.10.10.200:FF:000002">
    <property type="entry name" value="Probable transcriptional regulatory protein CLM62_37755"/>
    <property type="match status" value="1"/>
</dbReference>
<evidence type="ECO:0000256" key="4">
    <source>
        <dbReference type="ARBA" id="ARBA00023125"/>
    </source>
</evidence>
<dbReference type="NCBIfam" id="NF009044">
    <property type="entry name" value="PRK12378.1"/>
    <property type="match status" value="1"/>
</dbReference>
<dbReference type="Gene3D" id="1.10.10.200">
    <property type="match status" value="1"/>
</dbReference>
<protein>
    <recommendedName>
        <fullName evidence="6">Probable transcriptional regulatory protein GRI41_09835</fullName>
    </recommendedName>
</protein>
<feature type="domain" description="TACO1/YebC-like second and third" evidence="8">
    <location>
        <begin position="81"/>
        <end position="235"/>
    </location>
</feature>
<dbReference type="HAMAP" id="MF_00693">
    <property type="entry name" value="Transcrip_reg_TACO1"/>
    <property type="match status" value="1"/>
</dbReference>
<feature type="compositionally biased region" description="Basic residues" evidence="7">
    <location>
        <begin position="1"/>
        <end position="14"/>
    </location>
</feature>
<gene>
    <name evidence="10" type="ORF">GRI41_09835</name>
</gene>
<comment type="subcellular location">
    <subcellularLocation>
        <location evidence="6">Cytoplasm</location>
    </subcellularLocation>
</comment>
<keyword evidence="11" id="KW-1185">Reference proteome</keyword>
<dbReference type="OrthoDB" id="9781053at2"/>
<evidence type="ECO:0000259" key="9">
    <source>
        <dbReference type="Pfam" id="PF20772"/>
    </source>
</evidence>
<dbReference type="GO" id="GO:0005829">
    <property type="term" value="C:cytosol"/>
    <property type="evidence" value="ECO:0007669"/>
    <property type="project" value="TreeGrafter"/>
</dbReference>
<evidence type="ECO:0000259" key="8">
    <source>
        <dbReference type="Pfam" id="PF01709"/>
    </source>
</evidence>
<dbReference type="Pfam" id="PF01709">
    <property type="entry name" value="Transcrip_reg"/>
    <property type="match status" value="1"/>
</dbReference>
<comment type="caution">
    <text evidence="10">The sequence shown here is derived from an EMBL/GenBank/DDBJ whole genome shotgun (WGS) entry which is preliminary data.</text>
</comment>
<keyword evidence="2 6" id="KW-0963">Cytoplasm</keyword>
<keyword evidence="4 6" id="KW-0238">DNA-binding</keyword>
<dbReference type="NCBIfam" id="NF001030">
    <property type="entry name" value="PRK00110.1"/>
    <property type="match status" value="1"/>
</dbReference>
<keyword evidence="5 6" id="KW-0804">Transcription</keyword>
<evidence type="ECO:0000256" key="6">
    <source>
        <dbReference type="HAMAP-Rule" id="MF_00693"/>
    </source>
</evidence>
<dbReference type="Gene3D" id="3.30.70.980">
    <property type="match status" value="2"/>
</dbReference>
<reference evidence="10 11" key="1">
    <citation type="submission" date="2019-12" db="EMBL/GenBank/DDBJ databases">
        <title>Genomic-based taxomic classification of the family Erythrobacteraceae.</title>
        <authorList>
            <person name="Xu L."/>
        </authorList>
    </citation>
    <scope>NUCLEOTIDE SEQUENCE [LARGE SCALE GENOMIC DNA]</scope>
    <source>
        <strain evidence="10 11">KCTC 52763</strain>
    </source>
</reference>
<dbReference type="PANTHER" id="PTHR12532">
    <property type="entry name" value="TRANSLATIONAL ACTIVATOR OF CYTOCHROME C OXIDASE 1"/>
    <property type="match status" value="1"/>
</dbReference>
<dbReference type="InterPro" id="IPR026564">
    <property type="entry name" value="Transcrip_reg_TACO1-like_dom3"/>
</dbReference>
<dbReference type="Pfam" id="PF20772">
    <property type="entry name" value="TACO1_YebC_N"/>
    <property type="match status" value="1"/>
</dbReference>
<sequence length="250" mass="27159">MAGHSKFKNIMHRKGAQDKKRSNLFSKLSREITVAAKMGTPDPDMNPRLRLAVNTAKAQSMPKDNIQRAIDKATAGDDENYEEVRYEGYGPGGSAIIVEALTDNRNRTATAVRTAFAKNGGNLGTEGSVAHGFERLGYVEYPAEAGGEDKVLEAALEAGAEDIQSSEDGHEIWTAPEDLHEVAGNLEKALGEAKEVKLAWKPNLTVDLDEKDAGVLLKLIDTLDDDDDVQTVWGNYEISDEVMEKLDSAA</sequence>
<dbReference type="NCBIfam" id="TIGR01033">
    <property type="entry name" value="YebC/PmpR family DNA-binding transcriptional regulator"/>
    <property type="match status" value="1"/>
</dbReference>
<dbReference type="GO" id="GO:0006355">
    <property type="term" value="P:regulation of DNA-templated transcription"/>
    <property type="evidence" value="ECO:0007669"/>
    <property type="project" value="UniProtKB-UniRule"/>
</dbReference>
<organism evidence="10 11">
    <name type="scientific">Pontixanthobacter aquaemixtae</name>
    <dbReference type="NCBI Taxonomy" id="1958940"/>
    <lineage>
        <taxon>Bacteria</taxon>
        <taxon>Pseudomonadati</taxon>
        <taxon>Pseudomonadota</taxon>
        <taxon>Alphaproteobacteria</taxon>
        <taxon>Sphingomonadales</taxon>
        <taxon>Erythrobacteraceae</taxon>
        <taxon>Pontixanthobacter</taxon>
    </lineage>
</organism>
<evidence type="ECO:0000313" key="10">
    <source>
        <dbReference type="EMBL" id="MXO91122.1"/>
    </source>
</evidence>
<feature type="region of interest" description="Disordered" evidence="7">
    <location>
        <begin position="1"/>
        <end position="24"/>
    </location>
</feature>
<dbReference type="InterPro" id="IPR029072">
    <property type="entry name" value="YebC-like"/>
</dbReference>
<evidence type="ECO:0000256" key="5">
    <source>
        <dbReference type="ARBA" id="ARBA00023163"/>
    </source>
</evidence>
<evidence type="ECO:0000256" key="1">
    <source>
        <dbReference type="ARBA" id="ARBA00008724"/>
    </source>
</evidence>
<dbReference type="RefSeq" id="WP_160604843.1">
    <property type="nucleotide sequence ID" value="NZ_WTYX01000002.1"/>
</dbReference>
<proteinExistence type="inferred from homology"/>
<dbReference type="InterPro" id="IPR049083">
    <property type="entry name" value="TACO1_YebC_N"/>
</dbReference>
<dbReference type="SUPFAM" id="SSF75625">
    <property type="entry name" value="YebC-like"/>
    <property type="match status" value="1"/>
</dbReference>
<name>A0A844ZV10_9SPHN</name>